<dbReference type="Proteomes" id="UP000000599">
    <property type="component" value="Chromosome D"/>
</dbReference>
<evidence type="ECO:0000313" key="5">
    <source>
        <dbReference type="Proteomes" id="UP000000599"/>
    </source>
</evidence>
<evidence type="ECO:0000256" key="1">
    <source>
        <dbReference type="SAM" id="MobiDB-lite"/>
    </source>
</evidence>
<dbReference type="InParanoid" id="Q6BSG4"/>
<evidence type="ECO:0000259" key="2">
    <source>
        <dbReference type="Pfam" id="PF04425"/>
    </source>
</evidence>
<organism evidence="4 5">
    <name type="scientific">Debaryomyces hansenii (strain ATCC 36239 / CBS 767 / BCRC 21394 / JCM 1990 / NBRC 0083 / IGC 2968)</name>
    <name type="common">Yeast</name>
    <name type="synonym">Torulaspora hansenii</name>
    <dbReference type="NCBI Taxonomy" id="284592"/>
    <lineage>
        <taxon>Eukaryota</taxon>
        <taxon>Fungi</taxon>
        <taxon>Dikarya</taxon>
        <taxon>Ascomycota</taxon>
        <taxon>Saccharomycotina</taxon>
        <taxon>Pichiomycetes</taxon>
        <taxon>Debaryomycetaceae</taxon>
        <taxon>Debaryomyces</taxon>
    </lineage>
</organism>
<feature type="domain" description="Bul1 C-terminal" evidence="3">
    <location>
        <begin position="570"/>
        <end position="785"/>
    </location>
</feature>
<dbReference type="AlphaFoldDB" id="Q6BSG4"/>
<name>Q6BSG4_DEBHA</name>
<dbReference type="eggNOG" id="ENOG502QSAC">
    <property type="taxonomic scope" value="Eukaryota"/>
</dbReference>
<dbReference type="OMA" id="MWNILPS"/>
<keyword evidence="5" id="KW-1185">Reference proteome</keyword>
<gene>
    <name evidence="4" type="ordered locus">DEHA2D09020g</name>
</gene>
<dbReference type="OrthoDB" id="4094610at2759"/>
<accession>Q6BSG4</accession>
<dbReference type="Pfam" id="PF04426">
    <property type="entry name" value="Bul1_C"/>
    <property type="match status" value="1"/>
</dbReference>
<dbReference type="PANTHER" id="PTHR31904:SF1">
    <property type="entry name" value="BYPASS OF STOP CODON PROTEIN 5-RELATED"/>
    <property type="match status" value="1"/>
</dbReference>
<dbReference type="InterPro" id="IPR007519">
    <property type="entry name" value="Bul1_N"/>
</dbReference>
<dbReference type="HOGENOM" id="CLU_022027_0_0_1"/>
<evidence type="ECO:0000259" key="3">
    <source>
        <dbReference type="Pfam" id="PF04426"/>
    </source>
</evidence>
<dbReference type="RefSeq" id="XP_458856.2">
    <property type="nucleotide sequence ID" value="XM_458856.2"/>
</dbReference>
<proteinExistence type="predicted"/>
<dbReference type="PANTHER" id="PTHR31904">
    <property type="entry name" value="BYPASS OF STOP CODON PROTEIN 5-RELATED"/>
    <property type="match status" value="1"/>
</dbReference>
<dbReference type="VEuPathDB" id="FungiDB:DEHA2D09020g"/>
<feature type="region of interest" description="Disordered" evidence="1">
    <location>
        <begin position="1"/>
        <end position="50"/>
    </location>
</feature>
<sequence>MKFFGTNPSKRDFKTSVQNSITSDHSDEIPIPVQDTKSDTTPNEKMNEPLASPAYEDVPIWNILPSYQLYQSTFSKNLRPSNEDLRYAPPTYHEDSTETPVGSVDPSTGSYFPNMTDSPGSSHSTAAAAHSYSGNLINESPTRWEDSLLGNTHRLKKIGDINSAVANRVKIEIQITEKACKRGVRPTIIDPSTIEYQPGDSINGFITIRNKHTLPISFDMFSVVFEGKISVTSDTDSKKSHIFYKFLNMFDYSASWTPADLNDDAEENQYDPLDNACMRFPMEKYFEPDVTYKKFFNFRVPDKLLDVACEFHNLPRHCEMLPTLGLAKDQFLKNLRKFRQGVSANTEFTIGGTAPVLNQPRKPGFNGVLDKRLKDLSFPDTSVSYSVEARVIAKESDYSIIMPNSAVKSEKDEFLIVNESSCFIRLIPKERLSKAFDSHIIENESKIIYNNLVERVTQKIHLGKDLLDEKRTISNNEQTYEITRIPSISKRRQLYNEGSNSNSSKNKLLRKEKGAKYELFVPYKKKSLTAAPKVVGIIGLTTIKMDYKLKYMPPYKYRTLHPHPPNNELSTKLNIPLEFVFSSNESSKASKPPDVKSISAELIVFTYRSKKYPIPVEIFSDLLFKNKPGDTDNIEHYVIKPFQKYLEEITDLSRKLSFEILNVDSQLIMDIKSLANLSTKYNCLRVDESKVTSNHATTPWTFVSSQEAKSSSDKEVYSKKVNLSVDLKNVFSKDNTGSHDDLGVDAYSLVPNFQSCIIGRAYYLRLHVKLQNNDSMYLRIPITIQL</sequence>
<dbReference type="KEGG" id="dha:DEHA2D09020g"/>
<feature type="region of interest" description="Disordered" evidence="1">
    <location>
        <begin position="79"/>
        <end position="104"/>
    </location>
</feature>
<feature type="domain" description="Bul1 N-terminal" evidence="2">
    <location>
        <begin position="55"/>
        <end position="478"/>
    </location>
</feature>
<protein>
    <submittedName>
        <fullName evidence="4">DEHA2D09020p</fullName>
    </submittedName>
</protein>
<dbReference type="Pfam" id="PF04425">
    <property type="entry name" value="Bul1_N"/>
    <property type="match status" value="1"/>
</dbReference>
<dbReference type="GeneID" id="2901700"/>
<feature type="compositionally biased region" description="Basic and acidic residues" evidence="1">
    <location>
        <begin position="81"/>
        <end position="96"/>
    </location>
</feature>
<dbReference type="InterPro" id="IPR039634">
    <property type="entry name" value="Bul1-like"/>
</dbReference>
<dbReference type="EMBL" id="CR382136">
    <property type="protein sequence ID" value="CAG87008.2"/>
    <property type="molecule type" value="Genomic_DNA"/>
</dbReference>
<reference evidence="4 5" key="1">
    <citation type="journal article" date="2004" name="Nature">
        <title>Genome evolution in yeasts.</title>
        <authorList>
            <consortium name="Genolevures"/>
            <person name="Dujon B."/>
            <person name="Sherman D."/>
            <person name="Fischer G."/>
            <person name="Durrens P."/>
            <person name="Casaregola S."/>
            <person name="Lafontaine I."/>
            <person name="de Montigny J."/>
            <person name="Marck C."/>
            <person name="Neuveglise C."/>
            <person name="Talla E."/>
            <person name="Goffard N."/>
            <person name="Frangeul L."/>
            <person name="Aigle M."/>
            <person name="Anthouard V."/>
            <person name="Babour A."/>
            <person name="Barbe V."/>
            <person name="Barnay S."/>
            <person name="Blanchin S."/>
            <person name="Beckerich J.M."/>
            <person name="Beyne E."/>
            <person name="Bleykasten C."/>
            <person name="Boisrame A."/>
            <person name="Boyer J."/>
            <person name="Cattolico L."/>
            <person name="Confanioleri F."/>
            <person name="de Daruvar A."/>
            <person name="Despons L."/>
            <person name="Fabre E."/>
            <person name="Fairhead C."/>
            <person name="Ferry-Dumazet H."/>
            <person name="Groppi A."/>
            <person name="Hantraye F."/>
            <person name="Hennequin C."/>
            <person name="Jauniaux N."/>
            <person name="Joyet P."/>
            <person name="Kachouri R."/>
            <person name="Kerrest A."/>
            <person name="Koszul R."/>
            <person name="Lemaire M."/>
            <person name="Lesur I."/>
            <person name="Ma L."/>
            <person name="Muller H."/>
            <person name="Nicaud J.M."/>
            <person name="Nikolski M."/>
            <person name="Oztas S."/>
            <person name="Ozier-Kalogeropoulos O."/>
            <person name="Pellenz S."/>
            <person name="Potier S."/>
            <person name="Richard G.F."/>
            <person name="Straub M.L."/>
            <person name="Suleau A."/>
            <person name="Swennene D."/>
            <person name="Tekaia F."/>
            <person name="Wesolowski-Louvel M."/>
            <person name="Westhof E."/>
            <person name="Wirth B."/>
            <person name="Zeniou-Meyer M."/>
            <person name="Zivanovic I."/>
            <person name="Bolotin-Fukuhara M."/>
            <person name="Thierry A."/>
            <person name="Bouchier C."/>
            <person name="Caudron B."/>
            <person name="Scarpelli C."/>
            <person name="Gaillardin C."/>
            <person name="Weissenbach J."/>
            <person name="Wincker P."/>
            <person name="Souciet J.L."/>
        </authorList>
    </citation>
    <scope>NUCLEOTIDE SEQUENCE [LARGE SCALE GENOMIC DNA]</scope>
    <source>
        <strain evidence="5">ATCC 36239 / CBS 767 / BCRC 21394 / JCM 1990 / NBRC 0083 / IGC 2968</strain>
    </source>
</reference>
<evidence type="ECO:0000313" key="4">
    <source>
        <dbReference type="EMBL" id="CAG87008.2"/>
    </source>
</evidence>
<dbReference type="InterPro" id="IPR022794">
    <property type="entry name" value="Bul1_C"/>
</dbReference>